<accession>A0A8J3J9J6</accession>
<dbReference type="RefSeq" id="WP_203662151.1">
    <property type="nucleotide sequence ID" value="NZ_BAAAZM010000001.1"/>
</dbReference>
<evidence type="ECO:0000313" key="6">
    <source>
        <dbReference type="EMBL" id="GID14327.1"/>
    </source>
</evidence>
<dbReference type="PROSITE" id="PS00138">
    <property type="entry name" value="SUBTILASE_SER"/>
    <property type="match status" value="1"/>
</dbReference>
<dbReference type="GO" id="GO:0008240">
    <property type="term" value="F:tripeptidyl-peptidase activity"/>
    <property type="evidence" value="ECO:0007669"/>
    <property type="project" value="TreeGrafter"/>
</dbReference>
<name>A0A8J3J9J6_9ACTN</name>
<organism evidence="6 7">
    <name type="scientific">Actinocatenispora rupis</name>
    <dbReference type="NCBI Taxonomy" id="519421"/>
    <lineage>
        <taxon>Bacteria</taxon>
        <taxon>Bacillati</taxon>
        <taxon>Actinomycetota</taxon>
        <taxon>Actinomycetes</taxon>
        <taxon>Micromonosporales</taxon>
        <taxon>Micromonosporaceae</taxon>
        <taxon>Actinocatenispora</taxon>
    </lineage>
</organism>
<dbReference type="InterPro" id="IPR036852">
    <property type="entry name" value="Peptidase_S8/S53_dom_sf"/>
</dbReference>
<dbReference type="PROSITE" id="PS51695">
    <property type="entry name" value="SEDOLISIN"/>
    <property type="match status" value="1"/>
</dbReference>
<dbReference type="PANTHER" id="PTHR14218:SF15">
    <property type="entry name" value="TRIPEPTIDYL-PEPTIDASE 1"/>
    <property type="match status" value="1"/>
</dbReference>
<feature type="signal peptide" evidence="4">
    <location>
        <begin position="1"/>
        <end position="29"/>
    </location>
</feature>
<dbReference type="EMBL" id="BOMB01000030">
    <property type="protein sequence ID" value="GID14327.1"/>
    <property type="molecule type" value="Genomic_DNA"/>
</dbReference>
<evidence type="ECO:0000256" key="3">
    <source>
        <dbReference type="ARBA" id="ARBA00022825"/>
    </source>
</evidence>
<evidence type="ECO:0000256" key="2">
    <source>
        <dbReference type="ARBA" id="ARBA00022801"/>
    </source>
</evidence>
<dbReference type="Proteomes" id="UP000612808">
    <property type="component" value="Unassembled WGS sequence"/>
</dbReference>
<dbReference type="InterPro" id="IPR006311">
    <property type="entry name" value="TAT_signal"/>
</dbReference>
<gene>
    <name evidence="6" type="ORF">Aru02nite_52160</name>
</gene>
<keyword evidence="7" id="KW-1185">Reference proteome</keyword>
<evidence type="ECO:0000313" key="7">
    <source>
        <dbReference type="Proteomes" id="UP000612808"/>
    </source>
</evidence>
<dbReference type="CDD" id="cd04056">
    <property type="entry name" value="Peptidases_S53"/>
    <property type="match status" value="1"/>
</dbReference>
<evidence type="ECO:0000259" key="5">
    <source>
        <dbReference type="PROSITE" id="PS51695"/>
    </source>
</evidence>
<dbReference type="SUPFAM" id="SSF52743">
    <property type="entry name" value="Subtilisin-like"/>
    <property type="match status" value="1"/>
</dbReference>
<keyword evidence="3" id="KW-0720">Serine protease</keyword>
<dbReference type="Pfam" id="PF00082">
    <property type="entry name" value="Peptidase_S8"/>
    <property type="match status" value="1"/>
</dbReference>
<dbReference type="GO" id="GO:0004252">
    <property type="term" value="F:serine-type endopeptidase activity"/>
    <property type="evidence" value="ECO:0007669"/>
    <property type="project" value="InterPro"/>
</dbReference>
<feature type="chain" id="PRO_5035201699" evidence="4">
    <location>
        <begin position="30"/>
        <end position="394"/>
    </location>
</feature>
<dbReference type="InterPro" id="IPR000209">
    <property type="entry name" value="Peptidase_S8/S53_dom"/>
</dbReference>
<proteinExistence type="predicted"/>
<dbReference type="GO" id="GO:0006508">
    <property type="term" value="P:proteolysis"/>
    <property type="evidence" value="ECO:0007669"/>
    <property type="project" value="UniProtKB-KW"/>
</dbReference>
<protein>
    <submittedName>
        <fullName evidence="6">Peptidase S8</fullName>
    </submittedName>
</protein>
<dbReference type="Gene3D" id="3.40.50.200">
    <property type="entry name" value="Peptidase S8/S53 domain"/>
    <property type="match status" value="1"/>
</dbReference>
<dbReference type="AlphaFoldDB" id="A0A8J3J9J6"/>
<evidence type="ECO:0000256" key="4">
    <source>
        <dbReference type="SAM" id="SignalP"/>
    </source>
</evidence>
<dbReference type="InterPro" id="IPR030400">
    <property type="entry name" value="Sedolisin_dom"/>
</dbReference>
<dbReference type="PANTHER" id="PTHR14218">
    <property type="entry name" value="PROTEASE S8 TRIPEPTIDYL PEPTIDASE I CLN2"/>
    <property type="match status" value="1"/>
</dbReference>
<dbReference type="InterPro" id="IPR023828">
    <property type="entry name" value="Peptidase_S8_Ser-AS"/>
</dbReference>
<evidence type="ECO:0000256" key="1">
    <source>
        <dbReference type="ARBA" id="ARBA00022670"/>
    </source>
</evidence>
<sequence length="394" mass="39720">MRRSVRGALVAGAVVALAVGVAGTMPAAAAPGTSTRAACRISFPGEARCLAEYRTGGGAHRLAVSPNAAPDGFGPADLRSAYKLPAKGGTGTVAIVDAYGYPTAEKDLAAYRKQYGLPACTVKSGCLRVVNQQGRTSPLPEGDPGWGVETALDLQMASAACPSCKLLLVQGDDASLEALGAAVDTAVKLGATVVSNSYGTDEFNGMSDYAKHYTHPGVPILASSGDDGFTAASFPAVLPGTIAVGGTTLAKAKNARGWKESAWEGAGSGCSAYVDKPAWQKDKNCGMRTTADVSAVADPDTGVAVYDTYGLGADAGWLVVGGTSASSPYVAGVIALAGHAKTVTPKKLYGEPKAFFDAVGGSNGYCGGDYLCTGLKGYDAPTGLGTPNGITPFQ</sequence>
<dbReference type="PROSITE" id="PS51318">
    <property type="entry name" value="TAT"/>
    <property type="match status" value="1"/>
</dbReference>
<dbReference type="InterPro" id="IPR050819">
    <property type="entry name" value="Tripeptidyl-peptidase_I"/>
</dbReference>
<keyword evidence="2" id="KW-0378">Hydrolase</keyword>
<keyword evidence="4" id="KW-0732">Signal</keyword>
<comment type="caution">
    <text evidence="6">The sequence shown here is derived from an EMBL/GenBank/DDBJ whole genome shotgun (WGS) entry which is preliminary data.</text>
</comment>
<reference evidence="6" key="1">
    <citation type="submission" date="2021-01" db="EMBL/GenBank/DDBJ databases">
        <title>Whole genome shotgun sequence of Actinocatenispora rupis NBRC 107355.</title>
        <authorList>
            <person name="Komaki H."/>
            <person name="Tamura T."/>
        </authorList>
    </citation>
    <scope>NUCLEOTIDE SEQUENCE</scope>
    <source>
        <strain evidence="6">NBRC 107355</strain>
    </source>
</reference>
<feature type="domain" description="Peptidase S53" evidence="5">
    <location>
        <begin position="72"/>
        <end position="394"/>
    </location>
</feature>
<keyword evidence="1" id="KW-0645">Protease</keyword>